<gene>
    <name evidence="2" type="ORF">M513_08827</name>
</gene>
<dbReference type="EMBL" id="KL363255">
    <property type="protein sequence ID" value="KFD50327.1"/>
    <property type="molecule type" value="Genomic_DNA"/>
</dbReference>
<reference evidence="2 3" key="1">
    <citation type="journal article" date="2014" name="Nat. Genet.">
        <title>Genome and transcriptome of the porcine whipworm Trichuris suis.</title>
        <authorList>
            <person name="Jex A.R."/>
            <person name="Nejsum P."/>
            <person name="Schwarz E.M."/>
            <person name="Hu L."/>
            <person name="Young N.D."/>
            <person name="Hall R.S."/>
            <person name="Korhonen P.K."/>
            <person name="Liao S."/>
            <person name="Thamsborg S."/>
            <person name="Xia J."/>
            <person name="Xu P."/>
            <person name="Wang S."/>
            <person name="Scheerlinck J.P."/>
            <person name="Hofmann A."/>
            <person name="Sternberg P.W."/>
            <person name="Wang J."/>
            <person name="Gasser R.B."/>
        </authorList>
    </citation>
    <scope>NUCLEOTIDE SEQUENCE [LARGE SCALE GENOMIC DNA]</scope>
    <source>
        <strain evidence="2">DCEP-RM93M</strain>
    </source>
</reference>
<dbReference type="AlphaFoldDB" id="A0A085LZD1"/>
<sequence>MNCQHEVEVTPSYISRWEFIVQHTITILPISLLLALLFQPMCETARLRPHSLNMPDVRVHKHQGSPQHPRLVFQVCPSTATSRRASSRLSYPSRS</sequence>
<evidence type="ECO:0000313" key="2">
    <source>
        <dbReference type="EMBL" id="KFD50327.1"/>
    </source>
</evidence>
<proteinExistence type="predicted"/>
<keyword evidence="1" id="KW-0472">Membrane</keyword>
<organism evidence="2 3">
    <name type="scientific">Trichuris suis</name>
    <name type="common">pig whipworm</name>
    <dbReference type="NCBI Taxonomy" id="68888"/>
    <lineage>
        <taxon>Eukaryota</taxon>
        <taxon>Metazoa</taxon>
        <taxon>Ecdysozoa</taxon>
        <taxon>Nematoda</taxon>
        <taxon>Enoplea</taxon>
        <taxon>Dorylaimia</taxon>
        <taxon>Trichinellida</taxon>
        <taxon>Trichuridae</taxon>
        <taxon>Trichuris</taxon>
    </lineage>
</organism>
<accession>A0A085LZD1</accession>
<keyword evidence="1" id="KW-0812">Transmembrane</keyword>
<name>A0A085LZD1_9BILA</name>
<protein>
    <submittedName>
        <fullName evidence="2">Uncharacterized protein</fullName>
    </submittedName>
</protein>
<feature type="transmembrane region" description="Helical" evidence="1">
    <location>
        <begin position="20"/>
        <end position="38"/>
    </location>
</feature>
<evidence type="ECO:0000256" key="1">
    <source>
        <dbReference type="SAM" id="Phobius"/>
    </source>
</evidence>
<keyword evidence="3" id="KW-1185">Reference proteome</keyword>
<evidence type="ECO:0000313" key="3">
    <source>
        <dbReference type="Proteomes" id="UP000030764"/>
    </source>
</evidence>
<keyword evidence="1" id="KW-1133">Transmembrane helix</keyword>
<dbReference type="Proteomes" id="UP000030764">
    <property type="component" value="Unassembled WGS sequence"/>
</dbReference>
<feature type="non-terminal residue" evidence="2">
    <location>
        <position position="95"/>
    </location>
</feature>